<dbReference type="Gene3D" id="3.30.2060.10">
    <property type="entry name" value="Penicillin-binding protein 1b domain"/>
    <property type="match status" value="1"/>
</dbReference>
<dbReference type="Pfam" id="PF00270">
    <property type="entry name" value="DEAD"/>
    <property type="match status" value="1"/>
</dbReference>
<dbReference type="PANTHER" id="PTHR47964:SF1">
    <property type="entry name" value="ATP-DEPENDENT DNA HELICASE HOMOLOG RECG, CHLOROPLASTIC"/>
    <property type="match status" value="1"/>
</dbReference>
<dbReference type="Gene3D" id="2.40.10.170">
    <property type="match status" value="1"/>
</dbReference>
<dbReference type="FunFam" id="3.40.50.300:FF:000300">
    <property type="entry name" value="Transcription-repair-coupling factor"/>
    <property type="match status" value="1"/>
</dbReference>
<evidence type="ECO:0000256" key="10">
    <source>
        <dbReference type="ARBA" id="ARBA00061104"/>
    </source>
</evidence>
<keyword evidence="3 13" id="KW-0547">Nucleotide-binding</keyword>
<dbReference type="GO" id="GO:0005524">
    <property type="term" value="F:ATP binding"/>
    <property type="evidence" value="ECO:0007669"/>
    <property type="project" value="UniProtKB-UniRule"/>
</dbReference>
<dbReference type="NCBIfam" id="NF007966">
    <property type="entry name" value="PRK10689.1"/>
    <property type="match status" value="1"/>
</dbReference>
<comment type="function">
    <text evidence="13">Couples transcription and DNA repair by recognizing RNA polymerase (RNAP) stalled at DNA lesions. Mediates ATP-dependent release of RNAP and its truncated transcript from the DNA, and recruitment of nucleotide excision repair machinery to the damaged site.</text>
</comment>
<dbReference type="Pfam" id="PF17757">
    <property type="entry name" value="UvrB_inter"/>
    <property type="match status" value="1"/>
</dbReference>
<dbReference type="Gene3D" id="3.40.50.11140">
    <property type="match status" value="1"/>
</dbReference>
<dbReference type="SMART" id="SM01058">
    <property type="entry name" value="CarD_TRCF"/>
    <property type="match status" value="1"/>
</dbReference>
<proteinExistence type="inferred from homology"/>
<dbReference type="PANTHER" id="PTHR47964">
    <property type="entry name" value="ATP-DEPENDENT DNA HELICASE HOMOLOG RECG, CHLOROPLASTIC"/>
    <property type="match status" value="1"/>
</dbReference>
<evidence type="ECO:0000256" key="13">
    <source>
        <dbReference type="HAMAP-Rule" id="MF_00969"/>
    </source>
</evidence>
<dbReference type="GO" id="GO:0000716">
    <property type="term" value="P:transcription-coupled nucleotide-excision repair, DNA damage recognition"/>
    <property type="evidence" value="ECO:0007669"/>
    <property type="project" value="UniProtKB-UniRule"/>
</dbReference>
<dbReference type="InterPro" id="IPR036101">
    <property type="entry name" value="CarD-like/TRCF_RID_sf"/>
</dbReference>
<dbReference type="SMART" id="SM00487">
    <property type="entry name" value="DEXDc"/>
    <property type="match status" value="1"/>
</dbReference>
<evidence type="ECO:0000256" key="7">
    <source>
        <dbReference type="ARBA" id="ARBA00022840"/>
    </source>
</evidence>
<dbReference type="Pfam" id="PF02559">
    <property type="entry name" value="CarD_TRCF_RID"/>
    <property type="match status" value="1"/>
</dbReference>
<dbReference type="Pfam" id="PF03461">
    <property type="entry name" value="TRCF"/>
    <property type="match status" value="1"/>
</dbReference>
<evidence type="ECO:0000256" key="1">
    <source>
        <dbReference type="ARBA" id="ARBA00004496"/>
    </source>
</evidence>
<dbReference type="Gene3D" id="3.40.50.11180">
    <property type="match status" value="1"/>
</dbReference>
<dbReference type="Pfam" id="PF21132">
    <property type="entry name" value="MFD_D3"/>
    <property type="match status" value="1"/>
</dbReference>
<dbReference type="Gene3D" id="3.90.1150.50">
    <property type="entry name" value="Transcription-repair-coupling factor, D7 domain"/>
    <property type="match status" value="1"/>
</dbReference>
<dbReference type="InterPro" id="IPR048635">
    <property type="entry name" value="MFD_D3"/>
</dbReference>
<evidence type="ECO:0000256" key="6">
    <source>
        <dbReference type="ARBA" id="ARBA00022806"/>
    </source>
</evidence>
<dbReference type="CDD" id="cd17991">
    <property type="entry name" value="DEXHc_TRCF"/>
    <property type="match status" value="1"/>
</dbReference>
<dbReference type="KEGG" id="txa:HQN79_06620"/>
<evidence type="ECO:0000256" key="9">
    <source>
        <dbReference type="ARBA" id="ARBA00023204"/>
    </source>
</evidence>
<keyword evidence="9 13" id="KW-0234">DNA repair</keyword>
<dbReference type="PROSITE" id="PS51194">
    <property type="entry name" value="HELICASE_CTER"/>
    <property type="match status" value="1"/>
</dbReference>
<gene>
    <name evidence="13 16" type="primary">mfd</name>
    <name evidence="16" type="ORF">HQN79_06620</name>
</gene>
<sequence length="1163" mass="132538">MAVKKQNFFPLSDFTVAGHRSVTTPLNLASSALFISQLQQQHPFCLVLAADSQKASQLQQQIEYFATDNDGCPVFTLPEWETLPYDQFSPHQDLISERLRTLHYLPKTRSGILVIPSNLLNQQLIPQTFLAQFTFLFKKGDRLDQEQLIQQLDISGYQRVSQVMEHGDYAVRGGIIDLFPMGSKTPFRLDLFDDEIDSIRSFDPETQRTTHSIDAVDLLPAKEFNLNRQGIDTFKQNFRHYFGDDARNSQLYRQVSDGESIGGLEYYLPFFHKQTATLFDYLPQETLVIDFDSIEEALEKNLKEYQERYQVGQYNSDFPLIKPQDLLIPSDQVMHGLKSYHRISISAEDSAKKATHKFNRHNLPNLGIESQSDYPLARLNSFLDQHDQPVIFCAESTGRRETLMTVLRKQLTQKSAQTPEVCQSWQELQNWLNKAHTSRQLATAIIVAPLEESIYFDDICLITEAEIFGQTVLQRRRRNRKHQDFDTAIANLVELEEGSPIVHIDHGVGRYLGLETMDVRGTAHEFLKIQYANEAMLYVPVSSLHLISRYTGATPETAPLHKLGSDKWDKAKQKAAQKAHDVAAELLDIYAQRAARKGYAFELEDDAYARFVAGFPFEETPDQYIAIESVLADMKSAQPMDRLVCGDVGFGKTEVAMRAAFIAAHAGRQVAMLVPTTLLAHQHFENFRNRFADWPIRIEVLSRFQNAKEQKTILADLADGKVDIIIGTHKLIQKDVKYKQIGLIIIDEEHRFGVRQKEQLKKIRAQVDVLTMTATPIPRTLNMAMNDLRDLSIIATPPAKRLAVQTFVQQWNPETVREACLREIRRGGQVYLLYNHVDRIERMVEQMQELIPEAKITYAHGQMNEKQLESVMEDFYHRRFNILVCTTIIETGIDIPTANTILIHRADKFGLAQLHQLRGRVGRSHHKAYAYLFTGDKAMLTKDAEKRLSAIAKHNTLGAGFMLASHDLEIRGAGELLGSGQSGQIQEIGFGLYSEILDKSVKALKSGKQPELNTQLHYGCEVDLDEPALIPEDYLPDVHSRLVLYKRLASAETLESLRDLEVEMIDRFGLLPFQVKNLIAVTEIKLLVEPLGIIKIDASEAMIRIVFNEQPDIDPLKLIQLIQKHPKNYQMKGQSELKFFDTMPTLEERTAAIELLIKQIRPS</sequence>
<dbReference type="Pfam" id="PF00271">
    <property type="entry name" value="Helicase_C"/>
    <property type="match status" value="1"/>
</dbReference>
<dbReference type="GO" id="GO:0003678">
    <property type="term" value="F:DNA helicase activity"/>
    <property type="evidence" value="ECO:0007669"/>
    <property type="project" value="TreeGrafter"/>
</dbReference>
<dbReference type="InterPro" id="IPR004576">
    <property type="entry name" value="Mfd"/>
</dbReference>
<keyword evidence="5 13" id="KW-0378">Hydrolase</keyword>
<dbReference type="GO" id="GO:0006355">
    <property type="term" value="P:regulation of DNA-templated transcription"/>
    <property type="evidence" value="ECO:0007669"/>
    <property type="project" value="UniProtKB-UniRule"/>
</dbReference>
<dbReference type="InterPro" id="IPR027417">
    <property type="entry name" value="P-loop_NTPase"/>
</dbReference>
<comment type="subcellular location">
    <subcellularLocation>
        <location evidence="1 13">Cytoplasm</location>
    </subcellularLocation>
</comment>
<dbReference type="GO" id="GO:0003684">
    <property type="term" value="F:damaged DNA binding"/>
    <property type="evidence" value="ECO:0007669"/>
    <property type="project" value="InterPro"/>
</dbReference>
<feature type="domain" description="Helicase C-terminal" evidence="15">
    <location>
        <begin position="807"/>
        <end position="969"/>
    </location>
</feature>
<evidence type="ECO:0000259" key="14">
    <source>
        <dbReference type="PROSITE" id="PS51192"/>
    </source>
</evidence>
<dbReference type="SUPFAM" id="SSF143517">
    <property type="entry name" value="TRCF domain-like"/>
    <property type="match status" value="1"/>
</dbReference>
<dbReference type="EC" id="3.6.4.-" evidence="13"/>
<evidence type="ECO:0000259" key="15">
    <source>
        <dbReference type="PROSITE" id="PS51194"/>
    </source>
</evidence>
<feature type="domain" description="Helicase ATP-binding" evidence="14">
    <location>
        <begin position="633"/>
        <end position="794"/>
    </location>
</feature>
<dbReference type="GO" id="GO:0005737">
    <property type="term" value="C:cytoplasm"/>
    <property type="evidence" value="ECO:0007669"/>
    <property type="project" value="UniProtKB-SubCell"/>
</dbReference>
<keyword evidence="6" id="KW-0347">Helicase</keyword>
<evidence type="ECO:0000313" key="17">
    <source>
        <dbReference type="Proteomes" id="UP000504724"/>
    </source>
</evidence>
<keyword evidence="17" id="KW-1185">Reference proteome</keyword>
<dbReference type="FunFam" id="3.40.50.300:FF:000546">
    <property type="entry name" value="Transcription-repair-coupling factor"/>
    <property type="match status" value="1"/>
</dbReference>
<dbReference type="Proteomes" id="UP000504724">
    <property type="component" value="Chromosome"/>
</dbReference>
<comment type="similarity">
    <text evidence="11 13">In the C-terminal section; belongs to the helicase family. RecG subfamily.</text>
</comment>
<dbReference type="InterPro" id="IPR047112">
    <property type="entry name" value="RecG/Mfd"/>
</dbReference>
<evidence type="ECO:0000256" key="11">
    <source>
        <dbReference type="ARBA" id="ARBA00061399"/>
    </source>
</evidence>
<organism evidence="16 17">
    <name type="scientific">Thiomicrorhabdus xiamenensis</name>
    <dbReference type="NCBI Taxonomy" id="2739063"/>
    <lineage>
        <taxon>Bacteria</taxon>
        <taxon>Pseudomonadati</taxon>
        <taxon>Pseudomonadota</taxon>
        <taxon>Gammaproteobacteria</taxon>
        <taxon>Thiotrichales</taxon>
        <taxon>Piscirickettsiaceae</taxon>
        <taxon>Thiomicrorhabdus</taxon>
    </lineage>
</organism>
<dbReference type="HAMAP" id="MF_00969">
    <property type="entry name" value="TRCF"/>
    <property type="match status" value="1"/>
</dbReference>
<dbReference type="InterPro" id="IPR014001">
    <property type="entry name" value="Helicase_ATP-bd"/>
</dbReference>
<dbReference type="InterPro" id="IPR001650">
    <property type="entry name" value="Helicase_C-like"/>
</dbReference>
<dbReference type="PROSITE" id="PS51192">
    <property type="entry name" value="HELICASE_ATP_BIND_1"/>
    <property type="match status" value="1"/>
</dbReference>
<keyword evidence="8 13" id="KW-0238">DNA-binding</keyword>
<dbReference type="EMBL" id="CP054020">
    <property type="protein sequence ID" value="QKI89259.1"/>
    <property type="molecule type" value="Genomic_DNA"/>
</dbReference>
<keyword evidence="7 13" id="KW-0067">ATP-binding</keyword>
<dbReference type="InterPro" id="IPR041471">
    <property type="entry name" value="UvrB_inter"/>
</dbReference>
<dbReference type="SUPFAM" id="SSF141259">
    <property type="entry name" value="CarD-like"/>
    <property type="match status" value="1"/>
</dbReference>
<dbReference type="Gene3D" id="3.40.50.300">
    <property type="entry name" value="P-loop containing nucleotide triphosphate hydrolases"/>
    <property type="match status" value="2"/>
</dbReference>
<evidence type="ECO:0000313" key="16">
    <source>
        <dbReference type="EMBL" id="QKI89259.1"/>
    </source>
</evidence>
<dbReference type="InterPro" id="IPR011545">
    <property type="entry name" value="DEAD/DEAH_box_helicase_dom"/>
</dbReference>
<reference evidence="16 17" key="1">
    <citation type="submission" date="2020-05" db="EMBL/GenBank/DDBJ databases">
        <title>Thiomicrorhabdus sediminis sp.nov. and Thiomicrorhabdus xiamenensis sp.nov., novel sulfur-oxidizing bacteria isolated from coastal sediment.</title>
        <authorList>
            <person name="Liu X."/>
        </authorList>
    </citation>
    <scope>NUCLEOTIDE SEQUENCE [LARGE SCALE GENOMIC DNA]</scope>
    <source>
        <strain evidence="16 17">G2</strain>
    </source>
</reference>
<dbReference type="InterPro" id="IPR005118">
    <property type="entry name" value="TRCF_C"/>
</dbReference>
<dbReference type="SUPFAM" id="SSF52540">
    <property type="entry name" value="P-loop containing nucleoside triphosphate hydrolases"/>
    <property type="match status" value="4"/>
</dbReference>
<evidence type="ECO:0000256" key="5">
    <source>
        <dbReference type="ARBA" id="ARBA00022801"/>
    </source>
</evidence>
<dbReference type="SMART" id="SM00982">
    <property type="entry name" value="TRCF"/>
    <property type="match status" value="1"/>
</dbReference>
<evidence type="ECO:0000256" key="2">
    <source>
        <dbReference type="ARBA" id="ARBA00022490"/>
    </source>
</evidence>
<name>A0A7D4SIV9_9GAMM</name>
<evidence type="ECO:0000256" key="8">
    <source>
        <dbReference type="ARBA" id="ARBA00023125"/>
    </source>
</evidence>
<protein>
    <recommendedName>
        <fullName evidence="12 13">Transcription-repair-coupling factor</fullName>
        <shortName evidence="13">TRCF</shortName>
        <ecNumber evidence="13">3.6.4.-</ecNumber>
    </recommendedName>
</protein>
<evidence type="ECO:0000256" key="4">
    <source>
        <dbReference type="ARBA" id="ARBA00022763"/>
    </source>
</evidence>
<keyword evidence="4 13" id="KW-0227">DNA damage</keyword>
<keyword evidence="2 13" id="KW-0963">Cytoplasm</keyword>
<evidence type="ECO:0000256" key="3">
    <source>
        <dbReference type="ARBA" id="ARBA00022741"/>
    </source>
</evidence>
<dbReference type="AlphaFoldDB" id="A0A7D4SIV9"/>
<dbReference type="NCBIfam" id="TIGR00580">
    <property type="entry name" value="mfd"/>
    <property type="match status" value="1"/>
</dbReference>
<dbReference type="SMART" id="SM00490">
    <property type="entry name" value="HELICc"/>
    <property type="match status" value="1"/>
</dbReference>
<evidence type="ECO:0000256" key="12">
    <source>
        <dbReference type="ARBA" id="ARBA00070128"/>
    </source>
</evidence>
<comment type="similarity">
    <text evidence="10 13">In the N-terminal section; belongs to the UvrB family.</text>
</comment>
<accession>A0A7D4SIV9</accession>
<dbReference type="InterPro" id="IPR037235">
    <property type="entry name" value="TRCF-like_C_D7"/>
</dbReference>
<dbReference type="GO" id="GO:0016787">
    <property type="term" value="F:hydrolase activity"/>
    <property type="evidence" value="ECO:0007669"/>
    <property type="project" value="UniProtKB-KW"/>
</dbReference>
<dbReference type="RefSeq" id="WP_173285157.1">
    <property type="nucleotide sequence ID" value="NZ_CP054020.1"/>
</dbReference>
<dbReference type="InterPro" id="IPR003711">
    <property type="entry name" value="CarD-like/TRCF_RID"/>
</dbReference>